<dbReference type="AlphaFoldDB" id="A0A6J4QBZ8"/>
<evidence type="ECO:0000313" key="2">
    <source>
        <dbReference type="EMBL" id="CAA9438640.1"/>
    </source>
</evidence>
<protein>
    <submittedName>
        <fullName evidence="2">6-phosphofructokinase</fullName>
        <ecNumber evidence="2">2.7.1.11</ecNumber>
    </submittedName>
</protein>
<accession>A0A6J4QBZ8</accession>
<reference evidence="2" key="1">
    <citation type="submission" date="2020-02" db="EMBL/GenBank/DDBJ databases">
        <authorList>
            <person name="Meier V. D."/>
        </authorList>
    </citation>
    <scope>NUCLEOTIDE SEQUENCE</scope>
    <source>
        <strain evidence="2">AVDCRST_MAG22</strain>
    </source>
</reference>
<dbReference type="GO" id="GO:0003872">
    <property type="term" value="F:6-phosphofructokinase activity"/>
    <property type="evidence" value="ECO:0007669"/>
    <property type="project" value="UniProtKB-EC"/>
</dbReference>
<keyword evidence="2" id="KW-0808">Transferase</keyword>
<sequence length="129" mass="13723">EDSGAHEWGRGPRHDGGRAGGGPGGVRAGLGGRGGRGRLLRAPERQHPPRGPSRAVGLRPTGRDDSGHGPLLGVRGRGGGKGEGARHPERRGRGRPGRDWGRRKPLGRPGVAQTRPAHRRRAGHHRQRH</sequence>
<feature type="non-terminal residue" evidence="2">
    <location>
        <position position="1"/>
    </location>
</feature>
<organism evidence="2">
    <name type="scientific">uncultured Rubrobacteraceae bacterium</name>
    <dbReference type="NCBI Taxonomy" id="349277"/>
    <lineage>
        <taxon>Bacteria</taxon>
        <taxon>Bacillati</taxon>
        <taxon>Actinomycetota</taxon>
        <taxon>Rubrobacteria</taxon>
        <taxon>Rubrobacterales</taxon>
        <taxon>Rubrobacteraceae</taxon>
        <taxon>environmental samples</taxon>
    </lineage>
</organism>
<name>A0A6J4QBZ8_9ACTN</name>
<gene>
    <name evidence="2" type="ORF">AVDCRST_MAG22-3881</name>
</gene>
<proteinExistence type="predicted"/>
<feature type="non-terminal residue" evidence="2">
    <location>
        <position position="129"/>
    </location>
</feature>
<dbReference type="EC" id="2.7.1.11" evidence="2"/>
<feature type="compositionally biased region" description="Basic residues" evidence="1">
    <location>
        <begin position="116"/>
        <end position="129"/>
    </location>
</feature>
<dbReference type="EMBL" id="CADCUV010000186">
    <property type="protein sequence ID" value="CAA9438640.1"/>
    <property type="molecule type" value="Genomic_DNA"/>
</dbReference>
<feature type="compositionally biased region" description="Basic and acidic residues" evidence="1">
    <location>
        <begin position="1"/>
        <end position="17"/>
    </location>
</feature>
<keyword evidence="2" id="KW-0418">Kinase</keyword>
<evidence type="ECO:0000256" key="1">
    <source>
        <dbReference type="SAM" id="MobiDB-lite"/>
    </source>
</evidence>
<feature type="compositionally biased region" description="Gly residues" evidence="1">
    <location>
        <begin position="18"/>
        <end position="34"/>
    </location>
</feature>
<feature type="region of interest" description="Disordered" evidence="1">
    <location>
        <begin position="1"/>
        <end position="129"/>
    </location>
</feature>